<evidence type="ECO:0000313" key="7">
    <source>
        <dbReference type="Proteomes" id="UP000029692"/>
    </source>
</evidence>
<organism evidence="6 7">
    <name type="scientific">Spirochaeta lutea</name>
    <dbReference type="NCBI Taxonomy" id="1480694"/>
    <lineage>
        <taxon>Bacteria</taxon>
        <taxon>Pseudomonadati</taxon>
        <taxon>Spirochaetota</taxon>
        <taxon>Spirochaetia</taxon>
        <taxon>Spirochaetales</taxon>
        <taxon>Spirochaetaceae</taxon>
        <taxon>Spirochaeta</taxon>
    </lineage>
</organism>
<feature type="domain" description="Glycoside hydrolase family 31 N-terminal" evidence="4">
    <location>
        <begin position="96"/>
        <end position="178"/>
    </location>
</feature>
<keyword evidence="2" id="KW-0378">Hydrolase</keyword>
<sequence>MYFHKIPTPYNFSFSKNDESTFILEKLGGDVFRLSVTNLQRWPKGSYSQAVLEDQAFSREDSRVKGTVTADGQVRLTLQGEVVLEGLADQAFGVNGSQWMVCFPLDGDEGFFGMGEKQGFERSGVRTQFWNTDVFGDFSMKEVESGQTDPMYVSLPVLIRRKIVDGCIRYTGLVVNNPCAPFMNTGAEEGIFAFQNIQPDPLWYVGAQDGEPEIYVIVDETMAGVVSKIQRLQGCTPLPPLWALGHHQCRWGYKSQEQLEQVAQGYIRHGIPNDGLWLDIEYMRGYRVFTLEEQGFPGGSDAIQGLSNQGNRIIPILDPGIKRDETWDVYRDGVSRNIFCKTQEDLDYVGFVWPGITVFPDFSLPEVRQWWADQVKKFTGLGFSGYWIDMNDPSTGSSPLEDMRFNHGADNHMTYHNQYALGMAQATRAGLELAHPGMRPFVLSRSAFLSSSRYSAVWTGDNVSNDHHLAGTIAISLSLSVSGIPFNGPDVPGFAGDASAELMRAWYKAGFLFPFFRNHNVLSSADQEPWTRDSLTLEVVGEYIKSRYRLLPYIYSLFVHHEKTGEPIMRPMVYHETPGDSAEFDLTTLDNQYYLGFWIFHAPILTSRDTERSVRIPTGAWYSILSGSWISGPRQVSVKTTVHTTPLFFRENAVIPLRSPEEDDRSPRIDLTSITLLFVPRAGREGDPPSDRPGESLVYHADDGESQDYLQGDHSEFQVGGYIRPDGVPALRISRISSGFGPVRVFPKLVGHWSVLEVVVDGISHSYSLTRGVVSLAGVEVAVSHIGNDPVVV</sequence>
<dbReference type="Pfam" id="PF01055">
    <property type="entry name" value="Glyco_hydro_31_2nd"/>
    <property type="match status" value="1"/>
</dbReference>
<dbReference type="InterPro" id="IPR048395">
    <property type="entry name" value="Glyco_hydro_31_C"/>
</dbReference>
<gene>
    <name evidence="6" type="ORF">DC28_04410</name>
</gene>
<dbReference type="InterPro" id="IPR025887">
    <property type="entry name" value="Glyco_hydro_31_N_dom"/>
</dbReference>
<evidence type="ECO:0000259" key="5">
    <source>
        <dbReference type="Pfam" id="PF21365"/>
    </source>
</evidence>
<keyword evidence="2" id="KW-0326">Glycosidase</keyword>
<dbReference type="Proteomes" id="UP000029692">
    <property type="component" value="Unassembled WGS sequence"/>
</dbReference>
<feature type="domain" description="Glycosyl hydrolase family 31 C-terminal" evidence="5">
    <location>
        <begin position="565"/>
        <end position="655"/>
    </location>
</feature>
<dbReference type="eggNOG" id="COG1501">
    <property type="taxonomic scope" value="Bacteria"/>
</dbReference>
<dbReference type="Pfam" id="PF21365">
    <property type="entry name" value="Glyco_hydro_31_3rd"/>
    <property type="match status" value="1"/>
</dbReference>
<dbReference type="GO" id="GO:0005975">
    <property type="term" value="P:carbohydrate metabolic process"/>
    <property type="evidence" value="ECO:0007669"/>
    <property type="project" value="InterPro"/>
</dbReference>
<feature type="domain" description="Glycoside hydrolase family 31 TIM barrel" evidence="3">
    <location>
        <begin position="236"/>
        <end position="557"/>
    </location>
</feature>
<dbReference type="STRING" id="1480694.DC28_04410"/>
<dbReference type="InterPro" id="IPR017853">
    <property type="entry name" value="GH"/>
</dbReference>
<dbReference type="PANTHER" id="PTHR22762:SF120">
    <property type="entry name" value="HETEROGLYCAN GLUCOSIDASE 1"/>
    <property type="match status" value="1"/>
</dbReference>
<dbReference type="AlphaFoldDB" id="A0A098R117"/>
<evidence type="ECO:0000259" key="4">
    <source>
        <dbReference type="Pfam" id="PF13802"/>
    </source>
</evidence>
<protein>
    <submittedName>
        <fullName evidence="6">Uncharacterized protein</fullName>
    </submittedName>
</protein>
<dbReference type="SUPFAM" id="SSF51011">
    <property type="entry name" value="Glycosyl hydrolase domain"/>
    <property type="match status" value="1"/>
</dbReference>
<dbReference type="InterPro" id="IPR011013">
    <property type="entry name" value="Gal_mutarotase_sf_dom"/>
</dbReference>
<dbReference type="EMBL" id="JNUP01000031">
    <property type="protein sequence ID" value="KGE73363.1"/>
    <property type="molecule type" value="Genomic_DNA"/>
</dbReference>
<dbReference type="RefSeq" id="WP_037546286.1">
    <property type="nucleotide sequence ID" value="NZ_JNUP01000031.1"/>
</dbReference>
<proteinExistence type="inferred from homology"/>
<evidence type="ECO:0000256" key="2">
    <source>
        <dbReference type="RuleBase" id="RU361185"/>
    </source>
</evidence>
<evidence type="ECO:0000259" key="3">
    <source>
        <dbReference type="Pfam" id="PF01055"/>
    </source>
</evidence>
<dbReference type="Gene3D" id="3.20.20.80">
    <property type="entry name" value="Glycosidases"/>
    <property type="match status" value="1"/>
</dbReference>
<accession>A0A098R117</accession>
<keyword evidence="7" id="KW-1185">Reference proteome</keyword>
<name>A0A098R117_9SPIO</name>
<dbReference type="SUPFAM" id="SSF74650">
    <property type="entry name" value="Galactose mutarotase-like"/>
    <property type="match status" value="1"/>
</dbReference>
<comment type="caution">
    <text evidence="6">The sequence shown here is derived from an EMBL/GenBank/DDBJ whole genome shotgun (WGS) entry which is preliminary data.</text>
</comment>
<dbReference type="InterPro" id="IPR000322">
    <property type="entry name" value="Glyco_hydro_31_TIM"/>
</dbReference>
<dbReference type="SUPFAM" id="SSF51445">
    <property type="entry name" value="(Trans)glycosidases"/>
    <property type="match status" value="1"/>
</dbReference>
<dbReference type="Pfam" id="PF13802">
    <property type="entry name" value="Gal_mutarotas_2"/>
    <property type="match status" value="1"/>
</dbReference>
<dbReference type="Gene3D" id="2.60.40.1760">
    <property type="entry name" value="glycosyl hydrolase (family 31)"/>
    <property type="match status" value="1"/>
</dbReference>
<dbReference type="Gene3D" id="2.60.40.1180">
    <property type="entry name" value="Golgi alpha-mannosidase II"/>
    <property type="match status" value="1"/>
</dbReference>
<evidence type="ECO:0000313" key="6">
    <source>
        <dbReference type="EMBL" id="KGE73363.1"/>
    </source>
</evidence>
<dbReference type="PANTHER" id="PTHR22762">
    <property type="entry name" value="ALPHA-GLUCOSIDASE"/>
    <property type="match status" value="1"/>
</dbReference>
<dbReference type="InterPro" id="IPR013780">
    <property type="entry name" value="Glyco_hydro_b"/>
</dbReference>
<reference evidence="6 7" key="1">
    <citation type="submission" date="2014-05" db="EMBL/GenBank/DDBJ databases">
        <title>De novo Genome Sequence of Spirocheata sp.</title>
        <authorList>
            <person name="Shivani Y."/>
            <person name="Subhash Y."/>
            <person name="Tushar L."/>
            <person name="Sasikala C."/>
            <person name="Ramana C.V."/>
        </authorList>
    </citation>
    <scope>NUCLEOTIDE SEQUENCE [LARGE SCALE GENOMIC DNA]</scope>
    <source>
        <strain evidence="6 7">JC230</strain>
    </source>
</reference>
<evidence type="ECO:0000256" key="1">
    <source>
        <dbReference type="ARBA" id="ARBA00007806"/>
    </source>
</evidence>
<dbReference type="GO" id="GO:0030246">
    <property type="term" value="F:carbohydrate binding"/>
    <property type="evidence" value="ECO:0007669"/>
    <property type="project" value="InterPro"/>
</dbReference>
<dbReference type="CDD" id="cd14752">
    <property type="entry name" value="GH31_N"/>
    <property type="match status" value="1"/>
</dbReference>
<dbReference type="GO" id="GO:0004553">
    <property type="term" value="F:hydrolase activity, hydrolyzing O-glycosyl compounds"/>
    <property type="evidence" value="ECO:0007669"/>
    <property type="project" value="InterPro"/>
</dbReference>
<dbReference type="OrthoDB" id="176168at2"/>
<comment type="similarity">
    <text evidence="1 2">Belongs to the glycosyl hydrolase 31 family.</text>
</comment>